<evidence type="ECO:0000256" key="2">
    <source>
        <dbReference type="ARBA" id="ARBA00022692"/>
    </source>
</evidence>
<evidence type="ECO:0000256" key="6">
    <source>
        <dbReference type="SAM" id="MobiDB-lite"/>
    </source>
</evidence>
<keyword evidence="2 7" id="KW-0812">Transmembrane</keyword>
<protein>
    <recommendedName>
        <fullName evidence="8">Rhodopsin domain-containing protein</fullName>
    </recommendedName>
</protein>
<dbReference type="InterPro" id="IPR052337">
    <property type="entry name" value="SAT4-like"/>
</dbReference>
<dbReference type="InterPro" id="IPR049326">
    <property type="entry name" value="Rhodopsin_dom_fungi"/>
</dbReference>
<dbReference type="RefSeq" id="XP_040642674.1">
    <property type="nucleotide sequence ID" value="XM_040778602.1"/>
</dbReference>
<feature type="domain" description="Rhodopsin" evidence="8">
    <location>
        <begin position="29"/>
        <end position="270"/>
    </location>
</feature>
<feature type="region of interest" description="Disordered" evidence="6">
    <location>
        <begin position="339"/>
        <end position="394"/>
    </location>
</feature>
<evidence type="ECO:0000256" key="4">
    <source>
        <dbReference type="ARBA" id="ARBA00023136"/>
    </source>
</evidence>
<evidence type="ECO:0000259" key="8">
    <source>
        <dbReference type="Pfam" id="PF20684"/>
    </source>
</evidence>
<dbReference type="Proteomes" id="UP000019804">
    <property type="component" value="Unassembled WGS sequence"/>
</dbReference>
<name>A0A017SQA7_ASPRC</name>
<evidence type="ECO:0000256" key="3">
    <source>
        <dbReference type="ARBA" id="ARBA00022989"/>
    </source>
</evidence>
<feature type="compositionally biased region" description="Basic and acidic residues" evidence="6">
    <location>
        <begin position="384"/>
        <end position="394"/>
    </location>
</feature>
<dbReference type="GO" id="GO:0016020">
    <property type="term" value="C:membrane"/>
    <property type="evidence" value="ECO:0007669"/>
    <property type="project" value="UniProtKB-SubCell"/>
</dbReference>
<keyword evidence="10" id="KW-1185">Reference proteome</keyword>
<dbReference type="EMBL" id="KK088412">
    <property type="protein sequence ID" value="EYE98986.1"/>
    <property type="molecule type" value="Genomic_DNA"/>
</dbReference>
<feature type="transmembrane region" description="Helical" evidence="7">
    <location>
        <begin position="248"/>
        <end position="269"/>
    </location>
</feature>
<dbReference type="Pfam" id="PF20684">
    <property type="entry name" value="Fung_rhodopsin"/>
    <property type="match status" value="1"/>
</dbReference>
<accession>A0A017SQA7</accession>
<evidence type="ECO:0000313" key="9">
    <source>
        <dbReference type="EMBL" id="EYE98986.1"/>
    </source>
</evidence>
<comment type="similarity">
    <text evidence="5">Belongs to the SAT4 family.</text>
</comment>
<keyword evidence="4 7" id="KW-0472">Membrane</keyword>
<dbReference type="PANTHER" id="PTHR33048">
    <property type="entry name" value="PTH11-LIKE INTEGRAL MEMBRANE PROTEIN (AFU_ORTHOLOGUE AFUA_5G11245)"/>
    <property type="match status" value="1"/>
</dbReference>
<feature type="transmembrane region" description="Helical" evidence="7">
    <location>
        <begin position="48"/>
        <end position="68"/>
    </location>
</feature>
<evidence type="ECO:0000313" key="10">
    <source>
        <dbReference type="Proteomes" id="UP000019804"/>
    </source>
</evidence>
<feature type="transmembrane region" description="Helical" evidence="7">
    <location>
        <begin position="106"/>
        <end position="124"/>
    </location>
</feature>
<sequence length="394" mass="44765">MSSLGPDFARSFARETWALYAVGMLGVCLRFTARIRRLGIRNLQADDYVMLFAVLWYTILCVALNKVVSGGGSNLMTDEDVRNLTPEIYNERVEGSKWVFVSEHSFVGAIWSLKTCMLVIYARITEGLHQRRWINWLAIYVGLGFIATELTLFLICRPLSNYWAVPTPNYQCSSYQYYEIIQGCIHISADIFMLIIAIPLLLKVRVPVRQKLILLIIFGMGAFVIVAAILTKVYCLVPSLISYVYMNWYFREATVAVLVTNIPLVWSLLRDVFPSLKSWTGGSRGRTENRYRSGRWTFSKGSAIRSTYGPPSRGGVSMHSMHDYRRSMPFTPPQKVISEISESPEPSEGREYSEDGSTRGLHIRQDVTVTVERGSHPPALDQWEANRTRAESQV</sequence>
<keyword evidence="3 7" id="KW-1133">Transmembrane helix</keyword>
<feature type="transmembrane region" description="Helical" evidence="7">
    <location>
        <begin position="17"/>
        <end position="36"/>
    </location>
</feature>
<comment type="subcellular location">
    <subcellularLocation>
        <location evidence="1">Membrane</location>
        <topology evidence="1">Multi-pass membrane protein</topology>
    </subcellularLocation>
</comment>
<feature type="transmembrane region" description="Helical" evidence="7">
    <location>
        <begin position="136"/>
        <end position="160"/>
    </location>
</feature>
<dbReference type="HOGENOM" id="CLU_019101_2_3_1"/>
<dbReference type="STRING" id="1388766.A0A017SQA7"/>
<evidence type="ECO:0000256" key="5">
    <source>
        <dbReference type="ARBA" id="ARBA00038359"/>
    </source>
</evidence>
<evidence type="ECO:0000256" key="7">
    <source>
        <dbReference type="SAM" id="Phobius"/>
    </source>
</evidence>
<dbReference type="AlphaFoldDB" id="A0A017SQA7"/>
<reference evidence="10" key="1">
    <citation type="journal article" date="2014" name="Nat. Commun.">
        <title>Genomic adaptations of the halophilic Dead Sea filamentous fungus Eurotium rubrum.</title>
        <authorList>
            <person name="Kis-Papo T."/>
            <person name="Weig A.R."/>
            <person name="Riley R."/>
            <person name="Persoh D."/>
            <person name="Salamov A."/>
            <person name="Sun H."/>
            <person name="Lipzen A."/>
            <person name="Wasser S.P."/>
            <person name="Rambold G."/>
            <person name="Grigoriev I.V."/>
            <person name="Nevo E."/>
        </authorList>
    </citation>
    <scope>NUCLEOTIDE SEQUENCE [LARGE SCALE GENOMIC DNA]</scope>
    <source>
        <strain evidence="10">CBS 135680</strain>
    </source>
</reference>
<feature type="transmembrane region" description="Helical" evidence="7">
    <location>
        <begin position="180"/>
        <end position="202"/>
    </location>
</feature>
<gene>
    <name evidence="9" type="ORF">EURHEDRAFT_374061</name>
</gene>
<proteinExistence type="inferred from homology"/>
<organism evidence="9 10">
    <name type="scientific">Aspergillus ruber (strain CBS 135680)</name>
    <dbReference type="NCBI Taxonomy" id="1388766"/>
    <lineage>
        <taxon>Eukaryota</taxon>
        <taxon>Fungi</taxon>
        <taxon>Dikarya</taxon>
        <taxon>Ascomycota</taxon>
        <taxon>Pezizomycotina</taxon>
        <taxon>Eurotiomycetes</taxon>
        <taxon>Eurotiomycetidae</taxon>
        <taxon>Eurotiales</taxon>
        <taxon>Aspergillaceae</taxon>
        <taxon>Aspergillus</taxon>
        <taxon>Aspergillus subgen. Aspergillus</taxon>
    </lineage>
</organism>
<feature type="transmembrane region" description="Helical" evidence="7">
    <location>
        <begin position="214"/>
        <end position="242"/>
    </location>
</feature>
<feature type="compositionally biased region" description="Basic and acidic residues" evidence="6">
    <location>
        <begin position="347"/>
        <end position="357"/>
    </location>
</feature>
<dbReference type="PANTHER" id="PTHR33048:SF149">
    <property type="entry name" value="UBID FAMILY DECARBOXYLASE"/>
    <property type="match status" value="1"/>
</dbReference>
<evidence type="ECO:0000256" key="1">
    <source>
        <dbReference type="ARBA" id="ARBA00004141"/>
    </source>
</evidence>
<dbReference type="GeneID" id="63693726"/>
<dbReference type="OrthoDB" id="3903189at2759"/>